<dbReference type="GeneID" id="72468993"/>
<dbReference type="InterPro" id="IPR011635">
    <property type="entry name" value="CARDB"/>
</dbReference>
<dbReference type="InterPro" id="IPR013783">
    <property type="entry name" value="Ig-like_fold"/>
</dbReference>
<sequence>MYTYIVRPLAFVTIDFKTGKVTTITDDSGSTDDFLIYDMTYDYSRHTCWALASNPDDNNLSDVYKVNLTDGSSEKVASLDFYAWCMAADYDGNVYVIKSNSDNTGSYLTQLDPNDSFSEVESKELKLDGQPVSSNYVHTMEFDHNSNTLYWLGTSNDAYQRVYAINPVTGSITKESTLPNDIVVGLYIPFEGADSRDAAGKVTDLKAVAPDDDEQTVSLSWTNPSVNWRGDSLEEFKEVAVSRDRRDNVVKTIESKAGEKCTWTDNNPEKGVVTYYLTPYRQSGEKGLVDSVKVFVGSDVPGNVGNLTASVQDKNVALSWDEPTASHTGKGYDKASLKYDIIRNPGNETIKSDLTGNSYVDDNLGFFDKYSYTVVAKNKAGVGDSTTSAQLLAGKGYEPTFFEDFDNAAKAAKWQTIDNNYDGKTFAYSGGGYEYFKDFRVYLSYYDDLDDYLVSPPVHLLGGHAYRVSALTKLGSDKETHKFAFTMGTAATADAQKTVIATHDDITPTQNDDLQEFADVFTPAADGDYYLSVHCMSPKTQYGSYFAVRNFKVEKVYDNDLTVTAITPPSEIVSGKEAAVTVKVMNAGSKVQNKYKVTVADADGDVLSSKDVDETIESQAYKDVEVPVVIDKVGTVRLYAKVTLDGDEDSSNDISDTVTVKVKETGLDYNVTCKNNDLSQSTTEPMTFFKTCSTIQTVYTSAELGQDDGVINGMAFQYTPNDLYAETEPVNVKIYMGTTDSEDLYTTSDGWVNADNLTLVYDGQQTVKTGGTQLMDFIFTTPFNYDHTKNLLVQVWKEGTTTEMFPALFDIYGGENWQKLRMLRYNGTDPFDYTQSSYPVSGKPVALFSINFANGIAKVVTGKDRKFVVVPGGLLLNEKMQTIEVYDASGRKVAAMSNVSGMVGINVNRGLYLVRMKNENGAVSTAKIVLGK</sequence>
<dbReference type="EMBL" id="BPUB01000001">
    <property type="protein sequence ID" value="GJG58093.1"/>
    <property type="molecule type" value="Genomic_DNA"/>
</dbReference>
<dbReference type="SMART" id="SM00060">
    <property type="entry name" value="FN3"/>
    <property type="match status" value="2"/>
</dbReference>
<dbReference type="SUPFAM" id="SSF49265">
    <property type="entry name" value="Fibronectin type III"/>
    <property type="match status" value="1"/>
</dbReference>
<dbReference type="Pfam" id="PF07705">
    <property type="entry name" value="CARDB"/>
    <property type="match status" value="1"/>
</dbReference>
<gene>
    <name evidence="2" type="ORF">PRLR5076_09440</name>
</gene>
<dbReference type="InterPro" id="IPR003961">
    <property type="entry name" value="FN3_dom"/>
</dbReference>
<dbReference type="Proteomes" id="UP000825483">
    <property type="component" value="Unassembled WGS sequence"/>
</dbReference>
<organism evidence="2 3">
    <name type="scientific">Prevotella lacticifex</name>
    <dbReference type="NCBI Taxonomy" id="2854755"/>
    <lineage>
        <taxon>Bacteria</taxon>
        <taxon>Pseudomonadati</taxon>
        <taxon>Bacteroidota</taxon>
        <taxon>Bacteroidia</taxon>
        <taxon>Bacteroidales</taxon>
        <taxon>Prevotellaceae</taxon>
        <taxon>Prevotella</taxon>
    </lineage>
</organism>
<proteinExistence type="predicted"/>
<protein>
    <recommendedName>
        <fullName evidence="1">Fibronectin type-III domain-containing protein</fullName>
    </recommendedName>
</protein>
<evidence type="ECO:0000313" key="3">
    <source>
        <dbReference type="Proteomes" id="UP000825483"/>
    </source>
</evidence>
<feature type="domain" description="Fibronectin type-III" evidence="1">
    <location>
        <begin position="300"/>
        <end position="396"/>
    </location>
</feature>
<dbReference type="InterPro" id="IPR036116">
    <property type="entry name" value="FN3_sf"/>
</dbReference>
<dbReference type="NCBIfam" id="TIGR04183">
    <property type="entry name" value="Por_Secre_tail"/>
    <property type="match status" value="1"/>
</dbReference>
<dbReference type="PROSITE" id="PS50853">
    <property type="entry name" value="FN3"/>
    <property type="match status" value="1"/>
</dbReference>
<dbReference type="InterPro" id="IPR026444">
    <property type="entry name" value="Secre_tail"/>
</dbReference>
<dbReference type="RefSeq" id="WP_223930250.1">
    <property type="nucleotide sequence ID" value="NZ_BPTU01000005.1"/>
</dbReference>
<reference evidence="2" key="1">
    <citation type="journal article" date="2022" name="Int. J. Syst. Evol. Microbiol.">
        <title>Prevotella lacticifex sp. nov., isolated from the rumen of cows.</title>
        <authorList>
            <person name="Shinkai T."/>
            <person name="Ikeyama N."/>
            <person name="Kumagai M."/>
            <person name="Ohmori H."/>
            <person name="Sakamoto M."/>
            <person name="Ohkuma M."/>
            <person name="Mitsumori M."/>
        </authorList>
    </citation>
    <scope>NUCLEOTIDE SEQUENCE</scope>
    <source>
        <strain evidence="2">R5076</strain>
    </source>
</reference>
<evidence type="ECO:0000259" key="1">
    <source>
        <dbReference type="PROSITE" id="PS50853"/>
    </source>
</evidence>
<comment type="caution">
    <text evidence="2">The sequence shown here is derived from an EMBL/GenBank/DDBJ whole genome shotgun (WGS) entry which is preliminary data.</text>
</comment>
<accession>A0A9R1C8P1</accession>
<dbReference type="CDD" id="cd00063">
    <property type="entry name" value="FN3"/>
    <property type="match status" value="1"/>
</dbReference>
<evidence type="ECO:0000313" key="2">
    <source>
        <dbReference type="EMBL" id="GJG58093.1"/>
    </source>
</evidence>
<dbReference type="SUPFAM" id="SSF63825">
    <property type="entry name" value="YWTD domain"/>
    <property type="match status" value="1"/>
</dbReference>
<dbReference type="Gene3D" id="2.60.40.10">
    <property type="entry name" value="Immunoglobulins"/>
    <property type="match status" value="2"/>
</dbReference>
<dbReference type="AlphaFoldDB" id="A0A9R1C8P1"/>
<name>A0A9R1C8P1_9BACT</name>
<keyword evidence="3" id="KW-1185">Reference proteome</keyword>